<evidence type="ECO:0000256" key="6">
    <source>
        <dbReference type="ARBA" id="ARBA00062874"/>
    </source>
</evidence>
<reference evidence="9" key="1">
    <citation type="submission" date="2025-08" db="UniProtKB">
        <authorList>
            <consortium name="RefSeq"/>
        </authorList>
    </citation>
    <scope>IDENTIFICATION</scope>
    <source>
        <tissue evidence="9">Whole organism</tissue>
    </source>
</reference>
<comment type="subcellular location">
    <subcellularLocation>
        <location evidence="7">Endoplasmic reticulum</location>
    </subcellularLocation>
    <subcellularLocation>
        <location evidence="7">Golgi apparatus</location>
        <location evidence="7">cis-Golgi network</location>
    </subcellularLocation>
</comment>
<dbReference type="Proteomes" id="UP000504606">
    <property type="component" value="Unplaced"/>
</dbReference>
<dbReference type="GO" id="GO:0005794">
    <property type="term" value="C:Golgi apparatus"/>
    <property type="evidence" value="ECO:0007669"/>
    <property type="project" value="UniProtKB-SubCell"/>
</dbReference>
<dbReference type="KEGG" id="foc:113203188"/>
<protein>
    <recommendedName>
        <fullName evidence="7">Trafficking protein particle complex subunit</fullName>
    </recommendedName>
</protein>
<dbReference type="GO" id="GO:0006888">
    <property type="term" value="P:endoplasmic reticulum to Golgi vesicle-mediated transport"/>
    <property type="evidence" value="ECO:0007669"/>
    <property type="project" value="UniProtKB-UniRule"/>
</dbReference>
<dbReference type="SUPFAM" id="SSF64356">
    <property type="entry name" value="SNARE-like"/>
    <property type="match status" value="1"/>
</dbReference>
<gene>
    <name evidence="9" type="primary">LOC113203188</name>
</gene>
<dbReference type="PANTHER" id="PTHR23249:SF16">
    <property type="entry name" value="TRAFFICKING PROTEIN PARTICLE COMPLEX SUBUNIT 1"/>
    <property type="match status" value="1"/>
</dbReference>
<evidence type="ECO:0000313" key="9">
    <source>
        <dbReference type="RefSeq" id="XP_026273533.1"/>
    </source>
</evidence>
<dbReference type="InterPro" id="IPR011012">
    <property type="entry name" value="Longin-like_dom_sf"/>
</dbReference>
<keyword evidence="2 7" id="KW-0256">Endoplasmic reticulum</keyword>
<dbReference type="AlphaFoldDB" id="A0A6J1RYW6"/>
<dbReference type="OrthoDB" id="246406at2759"/>
<evidence type="ECO:0000256" key="4">
    <source>
        <dbReference type="ARBA" id="ARBA00023034"/>
    </source>
</evidence>
<keyword evidence="8" id="KW-1185">Reference proteome</keyword>
<organism evidence="8 9">
    <name type="scientific">Frankliniella occidentalis</name>
    <name type="common">Western flower thrips</name>
    <name type="synonym">Euthrips occidentalis</name>
    <dbReference type="NCBI Taxonomy" id="133901"/>
    <lineage>
        <taxon>Eukaryota</taxon>
        <taxon>Metazoa</taxon>
        <taxon>Ecdysozoa</taxon>
        <taxon>Arthropoda</taxon>
        <taxon>Hexapoda</taxon>
        <taxon>Insecta</taxon>
        <taxon>Pterygota</taxon>
        <taxon>Neoptera</taxon>
        <taxon>Paraneoptera</taxon>
        <taxon>Thysanoptera</taxon>
        <taxon>Terebrantia</taxon>
        <taxon>Thripoidea</taxon>
        <taxon>Thripidae</taxon>
        <taxon>Frankliniella</taxon>
    </lineage>
</organism>
<dbReference type="RefSeq" id="XP_026273533.1">
    <property type="nucleotide sequence ID" value="XM_026417748.2"/>
</dbReference>
<dbReference type="FunFam" id="3.30.450.70:FF:000004">
    <property type="entry name" value="Trafficking protein particle complex 1"/>
    <property type="match status" value="1"/>
</dbReference>
<comment type="subunit">
    <text evidence="6">Part of the multisubunit transport protein particle (TRAPP) complex. The heterodimer TRAPPC6B-TRAPPC3 interacts with TRAPPC1 likely providing a core for TRAPP complex formation.</text>
</comment>
<dbReference type="GO" id="GO:0030008">
    <property type="term" value="C:TRAPP complex"/>
    <property type="evidence" value="ECO:0007669"/>
    <property type="project" value="UniProtKB-UniRule"/>
</dbReference>
<dbReference type="CDD" id="cd14855">
    <property type="entry name" value="TRAPPC1_MUM2"/>
    <property type="match status" value="1"/>
</dbReference>
<accession>A0A6J1RYW6</accession>
<keyword evidence="3 7" id="KW-0931">ER-Golgi transport</keyword>
<dbReference type="Pfam" id="PF04099">
    <property type="entry name" value="Sybindin"/>
    <property type="match status" value="1"/>
</dbReference>
<name>A0A6J1RYW6_FRAOC</name>
<evidence type="ECO:0000256" key="1">
    <source>
        <dbReference type="ARBA" id="ARBA00022448"/>
    </source>
</evidence>
<evidence type="ECO:0000313" key="8">
    <source>
        <dbReference type="Proteomes" id="UP000504606"/>
    </source>
</evidence>
<dbReference type="SMART" id="SM01399">
    <property type="entry name" value="Sybindin"/>
    <property type="match status" value="1"/>
</dbReference>
<sequence length="149" mass="17318">MTVHNFYMFDRYGQLLFYAEWNRLRQSGITREEEAKLMYGMLFSIKSFVSRISPLDNTSGSREGFHCYRTSKYALHYMETPTGLKLVLNTDNVAVNVHELLKQIYSQVYVEYVVKNPLCNLSEPIKSDLFEAQLDAVVKQSHVFTSKPT</sequence>
<keyword evidence="1 7" id="KW-0813">Transport</keyword>
<dbReference type="PANTHER" id="PTHR23249">
    <property type="entry name" value="TRAFFICKING PROTEIN PARTICLE COMPLEX SUBUNIT"/>
    <property type="match status" value="1"/>
</dbReference>
<evidence type="ECO:0000256" key="5">
    <source>
        <dbReference type="ARBA" id="ARBA00038167"/>
    </source>
</evidence>
<proteinExistence type="inferred from homology"/>
<comment type="similarity">
    <text evidence="5">Belongs to the TRAPP small subunits family. BET5 subfamily.</text>
</comment>
<dbReference type="InterPro" id="IPR007233">
    <property type="entry name" value="TRAPPC"/>
</dbReference>
<evidence type="ECO:0000256" key="2">
    <source>
        <dbReference type="ARBA" id="ARBA00022824"/>
    </source>
</evidence>
<dbReference type="Gene3D" id="3.30.450.70">
    <property type="match status" value="1"/>
</dbReference>
<dbReference type="GeneID" id="113203188"/>
<evidence type="ECO:0000256" key="7">
    <source>
        <dbReference type="RuleBase" id="RU366065"/>
    </source>
</evidence>
<keyword evidence="4 7" id="KW-0333">Golgi apparatus</keyword>
<dbReference type="CTD" id="43590"/>
<evidence type="ECO:0000256" key="3">
    <source>
        <dbReference type="ARBA" id="ARBA00022892"/>
    </source>
</evidence>
<dbReference type="GO" id="GO:0005783">
    <property type="term" value="C:endoplasmic reticulum"/>
    <property type="evidence" value="ECO:0007669"/>
    <property type="project" value="UniProtKB-SubCell"/>
</dbReference>